<feature type="domain" description="VWFA" evidence="4">
    <location>
        <begin position="288"/>
        <end position="472"/>
    </location>
</feature>
<name>A0A9P1IHH7_9PELO</name>
<evidence type="ECO:0000256" key="1">
    <source>
        <dbReference type="SAM" id="MobiDB-lite"/>
    </source>
</evidence>
<evidence type="ECO:0000313" key="6">
    <source>
        <dbReference type="Proteomes" id="UP001152747"/>
    </source>
</evidence>
<dbReference type="InterPro" id="IPR001304">
    <property type="entry name" value="C-type_lectin-like"/>
</dbReference>
<proteinExistence type="predicted"/>
<feature type="region of interest" description="Disordered" evidence="1">
    <location>
        <begin position="232"/>
        <end position="266"/>
    </location>
</feature>
<sequence length="640" mass="72293">MFDKEIMWILFVLIFCLSLANAQKECYVSPCTRDIIIVVDGSSSMKTSTYVTHEIDTILKLIDGWTFSEKQVRLAVVGAYFGNEFYGVDYFTETSLVDKRLQQFRVASVEYGLFKGDFNTTVRYLDERYVGNRALYSPRSNTQKRIIIFTSHSDSTDISSTKQTLETFANLNYYVTIVGIGVSESIYKSTKYHKFVSISFSELSSVSTATINSIIDDGICFYDHTVPTPAPQTCTTSTSTKPTTTTKSATTKKSGPTTTTAPVKPTHPPFPIGDYNNCSCTISDLYIDIIFVVDTSMAMGSSGLMMVKAEINTLIGQVTLDPTQKKHVQVGLIKYSDVAEIVFNPKDYTDEDEFTNDLWTDPRLEKVDTAAEVNLLDGLKEAAKMIEKMRDGVRKVVVVYASAYNDEGDDDPVEVAASIRESGYFISTVAFVEPGVTDLVLKMGEIASPRMNFTSYKDDLLVDELEDMFCQVNCYCPNGWKQLKLENRFYAECYFPTQIDAAWKVNKVECQQLSSDHSGNGHLVYVNSEHKNQFLNEWFIKKWDDESKETMNYDIGYYYDQTTKKYKWVNGVDDNPYTNWDVNNPNLSNGECVNAKKIGDANSKIFKWESVNCLTHHSRAVCQETACDTDFYCDPSTLEN</sequence>
<feature type="domain" description="VWFA" evidence="4">
    <location>
        <begin position="34"/>
        <end position="225"/>
    </location>
</feature>
<dbReference type="Gene3D" id="3.10.100.10">
    <property type="entry name" value="Mannose-Binding Protein A, subunit A"/>
    <property type="match status" value="1"/>
</dbReference>
<dbReference type="SMART" id="SM00327">
    <property type="entry name" value="VWA"/>
    <property type="match status" value="2"/>
</dbReference>
<evidence type="ECO:0000313" key="5">
    <source>
        <dbReference type="EMBL" id="CAI5444628.1"/>
    </source>
</evidence>
<dbReference type="InterPro" id="IPR016187">
    <property type="entry name" value="CTDL_fold"/>
</dbReference>
<dbReference type="SUPFAM" id="SSF56436">
    <property type="entry name" value="C-type lectin-like"/>
    <property type="match status" value="1"/>
</dbReference>
<dbReference type="Pfam" id="PF00092">
    <property type="entry name" value="VWA"/>
    <property type="match status" value="2"/>
</dbReference>
<reference evidence="5" key="1">
    <citation type="submission" date="2022-11" db="EMBL/GenBank/DDBJ databases">
        <authorList>
            <person name="Kikuchi T."/>
        </authorList>
    </citation>
    <scope>NUCLEOTIDE SEQUENCE</scope>
    <source>
        <strain evidence="5">PS1010</strain>
    </source>
</reference>
<dbReference type="OrthoDB" id="5859227at2759"/>
<feature type="chain" id="PRO_5040496029" description="C-type lectin domain-containing protein" evidence="2">
    <location>
        <begin position="23"/>
        <end position="640"/>
    </location>
</feature>
<dbReference type="AlphaFoldDB" id="A0A9P1IHH7"/>
<dbReference type="Proteomes" id="UP001152747">
    <property type="component" value="Unassembled WGS sequence"/>
</dbReference>
<dbReference type="SUPFAM" id="SSF53300">
    <property type="entry name" value="vWA-like"/>
    <property type="match status" value="2"/>
</dbReference>
<comment type="caution">
    <text evidence="5">The sequence shown here is derived from an EMBL/GenBank/DDBJ whole genome shotgun (WGS) entry which is preliminary data.</text>
</comment>
<dbReference type="InterPro" id="IPR002035">
    <property type="entry name" value="VWF_A"/>
</dbReference>
<dbReference type="CDD" id="cd00037">
    <property type="entry name" value="CLECT"/>
    <property type="match status" value="1"/>
</dbReference>
<evidence type="ECO:0000259" key="4">
    <source>
        <dbReference type="PROSITE" id="PS50234"/>
    </source>
</evidence>
<dbReference type="EMBL" id="CANHGI010000003">
    <property type="protein sequence ID" value="CAI5444628.1"/>
    <property type="molecule type" value="Genomic_DNA"/>
</dbReference>
<dbReference type="PANTHER" id="PTHR31024">
    <property type="entry name" value="C-TYPE LECTIN"/>
    <property type="match status" value="1"/>
</dbReference>
<feature type="domain" description="C-type lectin" evidence="3">
    <location>
        <begin position="489"/>
        <end position="613"/>
    </location>
</feature>
<dbReference type="GO" id="GO:0045087">
    <property type="term" value="P:innate immune response"/>
    <property type="evidence" value="ECO:0007669"/>
    <property type="project" value="TreeGrafter"/>
</dbReference>
<dbReference type="SMART" id="SM00034">
    <property type="entry name" value="CLECT"/>
    <property type="match status" value="1"/>
</dbReference>
<dbReference type="PANTHER" id="PTHR31024:SF13">
    <property type="entry name" value="C-TYPE LECTIN DOMAIN-CONTAINING PROTEIN 160"/>
    <property type="match status" value="1"/>
</dbReference>
<evidence type="ECO:0000259" key="3">
    <source>
        <dbReference type="PROSITE" id="PS50041"/>
    </source>
</evidence>
<keyword evidence="6" id="KW-1185">Reference proteome</keyword>
<feature type="signal peptide" evidence="2">
    <location>
        <begin position="1"/>
        <end position="22"/>
    </location>
</feature>
<dbReference type="InterPro" id="IPR036465">
    <property type="entry name" value="vWFA_dom_sf"/>
</dbReference>
<accession>A0A9P1IHH7</accession>
<dbReference type="Gene3D" id="3.40.50.410">
    <property type="entry name" value="von Willebrand factor, type A domain"/>
    <property type="match status" value="2"/>
</dbReference>
<keyword evidence="2" id="KW-0732">Signal</keyword>
<evidence type="ECO:0008006" key="7">
    <source>
        <dbReference type="Google" id="ProtNLM"/>
    </source>
</evidence>
<dbReference type="InterPro" id="IPR016186">
    <property type="entry name" value="C-type_lectin-like/link_sf"/>
</dbReference>
<organism evidence="5 6">
    <name type="scientific">Caenorhabditis angaria</name>
    <dbReference type="NCBI Taxonomy" id="860376"/>
    <lineage>
        <taxon>Eukaryota</taxon>
        <taxon>Metazoa</taxon>
        <taxon>Ecdysozoa</taxon>
        <taxon>Nematoda</taxon>
        <taxon>Chromadorea</taxon>
        <taxon>Rhabditida</taxon>
        <taxon>Rhabditina</taxon>
        <taxon>Rhabditomorpha</taxon>
        <taxon>Rhabditoidea</taxon>
        <taxon>Rhabditidae</taxon>
        <taxon>Peloderinae</taxon>
        <taxon>Caenorhabditis</taxon>
    </lineage>
</organism>
<protein>
    <recommendedName>
        <fullName evidence="7">C-type lectin domain-containing protein</fullName>
    </recommendedName>
</protein>
<evidence type="ECO:0000256" key="2">
    <source>
        <dbReference type="SAM" id="SignalP"/>
    </source>
</evidence>
<dbReference type="PROSITE" id="PS50234">
    <property type="entry name" value="VWFA"/>
    <property type="match status" value="2"/>
</dbReference>
<feature type="compositionally biased region" description="Low complexity" evidence="1">
    <location>
        <begin position="232"/>
        <end position="262"/>
    </location>
</feature>
<dbReference type="PROSITE" id="PS50041">
    <property type="entry name" value="C_TYPE_LECTIN_2"/>
    <property type="match status" value="1"/>
</dbReference>
<dbReference type="Pfam" id="PF00059">
    <property type="entry name" value="Lectin_C"/>
    <property type="match status" value="1"/>
</dbReference>
<dbReference type="CDD" id="cd00198">
    <property type="entry name" value="vWFA"/>
    <property type="match status" value="1"/>
</dbReference>
<gene>
    <name evidence="5" type="ORF">CAMP_LOCUS7265</name>
</gene>